<gene>
    <name evidence="9" type="ORF">B4U79_04188</name>
    <name evidence="10" type="ORF">B4U79_07246</name>
    <name evidence="11" type="ORF">B4U79_16067</name>
</gene>
<dbReference type="OrthoDB" id="10254947at2759"/>
<dbReference type="STRING" id="1965070.A0A3S3P4S8"/>
<dbReference type="GO" id="GO:0005829">
    <property type="term" value="C:cytosol"/>
    <property type="evidence" value="ECO:0007669"/>
    <property type="project" value="TreeGrafter"/>
</dbReference>
<protein>
    <submittedName>
        <fullName evidence="9">Uncharacterized protein</fullName>
    </submittedName>
</protein>
<dbReference type="GO" id="GO:0071356">
    <property type="term" value="P:cellular response to tumor necrosis factor"/>
    <property type="evidence" value="ECO:0007669"/>
    <property type="project" value="TreeGrafter"/>
</dbReference>
<evidence type="ECO:0000313" key="11">
    <source>
        <dbReference type="EMBL" id="RWS16765.1"/>
    </source>
</evidence>
<evidence type="ECO:0000256" key="7">
    <source>
        <dbReference type="ARBA" id="ARBA00023298"/>
    </source>
</evidence>
<dbReference type="PANTHER" id="PTHR46680:SF3">
    <property type="entry name" value="NF-KAPPA-B INHIBITOR CACTUS"/>
    <property type="match status" value="1"/>
</dbReference>
<dbReference type="PROSITE" id="PS50297">
    <property type="entry name" value="ANK_REP_REGION"/>
    <property type="match status" value="2"/>
</dbReference>
<dbReference type="PROSITE" id="PS50088">
    <property type="entry name" value="ANK_REPEAT"/>
    <property type="match status" value="2"/>
</dbReference>
<name>A0A3S3P4S8_9ACAR</name>
<evidence type="ECO:0000256" key="6">
    <source>
        <dbReference type="ARBA" id="ARBA00023043"/>
    </source>
</evidence>
<evidence type="ECO:0000313" key="10">
    <source>
        <dbReference type="EMBL" id="RWS14917.1"/>
    </source>
</evidence>
<dbReference type="EMBL" id="NCKU01000591">
    <property type="protein sequence ID" value="RWS14917.1"/>
    <property type="molecule type" value="Genomic_DNA"/>
</dbReference>
<keyword evidence="7" id="KW-0472">Membrane</keyword>
<reference evidence="9 12" key="1">
    <citation type="journal article" date="2018" name="Gigascience">
        <title>Genomes of trombidid mites reveal novel predicted allergens and laterally-transferred genes associated with secondary metabolism.</title>
        <authorList>
            <person name="Dong X."/>
            <person name="Chaisiri K."/>
            <person name="Xia D."/>
            <person name="Armstrong S.D."/>
            <person name="Fang Y."/>
            <person name="Donnelly M.J."/>
            <person name="Kadowaki T."/>
            <person name="McGarry J.W."/>
            <person name="Darby A.C."/>
            <person name="Makepeace B.L."/>
        </authorList>
    </citation>
    <scope>NUCLEOTIDE SEQUENCE [LARGE SCALE GENOMIC DNA]</scope>
    <source>
        <strain evidence="9">UoL-WK</strain>
    </source>
</reference>
<dbReference type="AlphaFoldDB" id="A0A3S3P4S8"/>
<evidence type="ECO:0000313" key="9">
    <source>
        <dbReference type="EMBL" id="RWS14912.1"/>
    </source>
</evidence>
<dbReference type="Pfam" id="PF12796">
    <property type="entry name" value="Ank_2"/>
    <property type="match status" value="2"/>
</dbReference>
<accession>A0A3S3P4S8</accession>
<keyword evidence="5" id="KW-0638">Presynaptic neurotoxin</keyword>
<organism evidence="9 12">
    <name type="scientific">Dinothrombium tinctorium</name>
    <dbReference type="NCBI Taxonomy" id="1965070"/>
    <lineage>
        <taxon>Eukaryota</taxon>
        <taxon>Metazoa</taxon>
        <taxon>Ecdysozoa</taxon>
        <taxon>Arthropoda</taxon>
        <taxon>Chelicerata</taxon>
        <taxon>Arachnida</taxon>
        <taxon>Acari</taxon>
        <taxon>Acariformes</taxon>
        <taxon>Trombidiformes</taxon>
        <taxon>Prostigmata</taxon>
        <taxon>Anystina</taxon>
        <taxon>Parasitengona</taxon>
        <taxon>Trombidioidea</taxon>
        <taxon>Trombidiidae</taxon>
        <taxon>Dinothrombium</taxon>
    </lineage>
</organism>
<sequence length="228" mass="25359">MISAKTHSASVAQKVSRNAYNCKYECDNRSKEVITEDEDHLLHAAVLTENVKLVTHLVDILSRNSAASSIDCFNISLQTPLHLAVCVGNEDIIRILIEKGGASLHLVDRNGNNVLHLAVKYEKRACIKLLLNYLRNNDKVLNALNNDGLAPLHLACHCKHFEEIIVALVRGGVDVDVVDGLSGRTPLMYALQNFHRNTKLHQLLLTLKCDPWLADYSGNKPIDLLQNI</sequence>
<comment type="subcellular location">
    <subcellularLocation>
        <location evidence="1">Target cell membrane</location>
    </subcellularLocation>
</comment>
<dbReference type="SMART" id="SM00248">
    <property type="entry name" value="ANK"/>
    <property type="match status" value="5"/>
</dbReference>
<evidence type="ECO:0000256" key="4">
    <source>
        <dbReference type="ARBA" id="ARBA00022737"/>
    </source>
</evidence>
<keyword evidence="5" id="KW-0528">Neurotoxin</keyword>
<dbReference type="SUPFAM" id="SSF48403">
    <property type="entry name" value="Ankyrin repeat"/>
    <property type="match status" value="1"/>
</dbReference>
<reference evidence="9" key="2">
    <citation type="submission" date="2018-11" db="EMBL/GenBank/DDBJ databases">
        <title>Trombidioid mite genomics.</title>
        <authorList>
            <person name="Dong X."/>
        </authorList>
    </citation>
    <scope>NUCLEOTIDE SEQUENCE</scope>
    <source>
        <strain evidence="9">UoL-WK</strain>
    </source>
</reference>
<dbReference type="GO" id="GO:0006887">
    <property type="term" value="P:exocytosis"/>
    <property type="evidence" value="ECO:0007669"/>
    <property type="project" value="UniProtKB-KW"/>
</dbReference>
<dbReference type="InterPro" id="IPR051070">
    <property type="entry name" value="NF-kappa-B_inhibitor"/>
</dbReference>
<feature type="repeat" description="ANK" evidence="8">
    <location>
        <begin position="147"/>
        <end position="180"/>
    </location>
</feature>
<dbReference type="InterPro" id="IPR036770">
    <property type="entry name" value="Ankyrin_rpt-contain_sf"/>
</dbReference>
<evidence type="ECO:0000256" key="1">
    <source>
        <dbReference type="ARBA" id="ARBA00004175"/>
    </source>
</evidence>
<evidence type="ECO:0000256" key="2">
    <source>
        <dbReference type="ARBA" id="ARBA00022483"/>
    </source>
</evidence>
<feature type="repeat" description="ANK" evidence="8">
    <location>
        <begin position="76"/>
        <end position="100"/>
    </location>
</feature>
<keyword evidence="7" id="KW-1053">Target membrane</keyword>
<keyword evidence="6 8" id="KW-0040">ANK repeat</keyword>
<dbReference type="EMBL" id="NCKU01000170">
    <property type="protein sequence ID" value="RWS16765.1"/>
    <property type="molecule type" value="Genomic_DNA"/>
</dbReference>
<keyword evidence="4" id="KW-0677">Repeat</keyword>
<dbReference type="Proteomes" id="UP000285301">
    <property type="component" value="Unassembled WGS sequence"/>
</dbReference>
<dbReference type="GO" id="GO:0051059">
    <property type="term" value="F:NF-kappaB binding"/>
    <property type="evidence" value="ECO:0007669"/>
    <property type="project" value="TreeGrafter"/>
</dbReference>
<dbReference type="InterPro" id="IPR002110">
    <property type="entry name" value="Ankyrin_rpt"/>
</dbReference>
<dbReference type="Gene3D" id="1.25.40.20">
    <property type="entry name" value="Ankyrin repeat-containing domain"/>
    <property type="match status" value="1"/>
</dbReference>
<evidence type="ECO:0000256" key="8">
    <source>
        <dbReference type="PROSITE-ProRule" id="PRU00023"/>
    </source>
</evidence>
<keyword evidence="2" id="KW-0268">Exocytosis</keyword>
<dbReference type="EMBL" id="NCKU01000592">
    <property type="protein sequence ID" value="RWS14912.1"/>
    <property type="molecule type" value="Genomic_DNA"/>
</dbReference>
<keyword evidence="5" id="KW-0800">Toxin</keyword>
<evidence type="ECO:0000313" key="12">
    <source>
        <dbReference type="Proteomes" id="UP000285301"/>
    </source>
</evidence>
<keyword evidence="3" id="KW-1052">Target cell membrane</keyword>
<evidence type="ECO:0000256" key="3">
    <source>
        <dbReference type="ARBA" id="ARBA00022537"/>
    </source>
</evidence>
<dbReference type="PANTHER" id="PTHR46680">
    <property type="entry name" value="NF-KAPPA-B INHIBITOR ALPHA"/>
    <property type="match status" value="1"/>
</dbReference>
<evidence type="ECO:0000256" key="5">
    <source>
        <dbReference type="ARBA" id="ARBA00023028"/>
    </source>
</evidence>
<proteinExistence type="predicted"/>
<comment type="caution">
    <text evidence="9">The sequence shown here is derived from an EMBL/GenBank/DDBJ whole genome shotgun (WGS) entry which is preliminary data.</text>
</comment>
<dbReference type="GO" id="GO:0044231">
    <property type="term" value="C:host cell presynaptic membrane"/>
    <property type="evidence" value="ECO:0007669"/>
    <property type="project" value="UniProtKB-KW"/>
</dbReference>
<keyword evidence="12" id="KW-1185">Reference proteome</keyword>
<dbReference type="GO" id="GO:0044218">
    <property type="term" value="C:other organism cell membrane"/>
    <property type="evidence" value="ECO:0007669"/>
    <property type="project" value="UniProtKB-KW"/>
</dbReference>